<name>A0A1N6LWR9_BABMR</name>
<dbReference type="PRINTS" id="PR00141">
    <property type="entry name" value="PROTEASOME"/>
</dbReference>
<dbReference type="InterPro" id="IPR023333">
    <property type="entry name" value="Proteasome_suB-type"/>
</dbReference>
<dbReference type="InterPro" id="IPR016295">
    <property type="entry name" value="Proteasome_beta4"/>
</dbReference>
<dbReference type="InterPro" id="IPR029055">
    <property type="entry name" value="Ntn_hydrolases_N"/>
</dbReference>
<evidence type="ECO:0000256" key="3">
    <source>
        <dbReference type="ARBA" id="ARBA00022670"/>
    </source>
</evidence>
<evidence type="ECO:0000256" key="1">
    <source>
        <dbReference type="ARBA" id="ARBA00001198"/>
    </source>
</evidence>
<reference evidence="9 10" key="3">
    <citation type="journal article" date="2016" name="Sci. Rep.">
        <title>Genome-wide diversity and gene expression profiling of Babesia microti isolates identify polymorphic genes that mediate host-pathogen interactions.</title>
        <authorList>
            <person name="Silva J.C."/>
            <person name="Cornillot E."/>
            <person name="McCracken C."/>
            <person name="Usmani-Brown S."/>
            <person name="Dwivedi A."/>
            <person name="Ifeonu O.O."/>
            <person name="Crabtree J."/>
            <person name="Gotia H.T."/>
            <person name="Virji A.Z."/>
            <person name="Reynes C."/>
            <person name="Colinge J."/>
            <person name="Kumar V."/>
            <person name="Lawres L."/>
            <person name="Pazzi J.E."/>
            <person name="Pablo J.V."/>
            <person name="Hung C."/>
            <person name="Brancato J."/>
            <person name="Kumari P."/>
            <person name="Orvis J."/>
            <person name="Tretina K."/>
            <person name="Chibucos M."/>
            <person name="Ott S."/>
            <person name="Sadzewicz L."/>
            <person name="Sengamalay N."/>
            <person name="Shetty A.C."/>
            <person name="Su Q."/>
            <person name="Tallon L."/>
            <person name="Fraser C.M."/>
            <person name="Frutos R."/>
            <person name="Molina D.M."/>
            <person name="Krause P.J."/>
            <person name="Ben Mamoun C."/>
        </authorList>
    </citation>
    <scope>NUCLEOTIDE SEQUENCE [LARGE SCALE GENOMIC DNA]</scope>
    <source>
        <strain evidence="9 10">RI</strain>
    </source>
</reference>
<keyword evidence="4" id="KW-0888">Threonine protease</keyword>
<keyword evidence="3" id="KW-0645">Protease</keyword>
<dbReference type="PANTHER" id="PTHR32194">
    <property type="entry name" value="METALLOPROTEASE TLDD"/>
    <property type="match status" value="1"/>
</dbReference>
<dbReference type="PROSITE" id="PS00854">
    <property type="entry name" value="PROTEASOME_BETA_1"/>
    <property type="match status" value="1"/>
</dbReference>
<dbReference type="PANTHER" id="PTHR32194:SF6">
    <property type="entry name" value="PROTEASOME SUBUNIT BETA"/>
    <property type="match status" value="1"/>
</dbReference>
<reference evidence="9 10" key="2">
    <citation type="journal article" date="2013" name="PLoS ONE">
        <title>Whole genome mapping and re-organization of the nuclear and mitochondrial genomes of Babesia microti isolates.</title>
        <authorList>
            <person name="Cornillot E."/>
            <person name="Dassouli A."/>
            <person name="Garg A."/>
            <person name="Pachikara N."/>
            <person name="Randazzo S."/>
            <person name="Depoix D."/>
            <person name="Carcy B."/>
            <person name="Delbecq S."/>
            <person name="Frutos R."/>
            <person name="Silva J.C."/>
            <person name="Sutton R."/>
            <person name="Krause P.J."/>
            <person name="Mamoun C.B."/>
        </authorList>
    </citation>
    <scope>NUCLEOTIDE SEQUENCE [LARGE SCALE GENOMIC DNA]</scope>
    <source>
        <strain evidence="9 10">RI</strain>
    </source>
</reference>
<dbReference type="RefSeq" id="XP_021337419.1">
    <property type="nucleotide sequence ID" value="XM_021482734.1"/>
</dbReference>
<dbReference type="Proteomes" id="UP000002899">
    <property type="component" value="Chromosome I"/>
</dbReference>
<comment type="catalytic activity">
    <reaction evidence="1">
        <text>Cleavage of peptide bonds with very broad specificity.</text>
        <dbReference type="EC" id="3.4.25.1"/>
    </reaction>
</comment>
<evidence type="ECO:0000256" key="7">
    <source>
        <dbReference type="ARBA" id="ARBA00023242"/>
    </source>
</evidence>
<dbReference type="OrthoDB" id="10248542at2759"/>
<dbReference type="GO" id="GO:0005634">
    <property type="term" value="C:nucleus"/>
    <property type="evidence" value="ECO:0007669"/>
    <property type="project" value="UniProtKB-SubCell"/>
</dbReference>
<dbReference type="AlphaFoldDB" id="A0A1N6LWR9"/>
<organism evidence="9 10">
    <name type="scientific">Babesia microti (strain RI)</name>
    <dbReference type="NCBI Taxonomy" id="1133968"/>
    <lineage>
        <taxon>Eukaryota</taxon>
        <taxon>Sar</taxon>
        <taxon>Alveolata</taxon>
        <taxon>Apicomplexa</taxon>
        <taxon>Aconoidasida</taxon>
        <taxon>Piroplasmida</taxon>
        <taxon>Babesiidae</taxon>
        <taxon>Babesia</taxon>
    </lineage>
</organism>
<dbReference type="PIRSF" id="PIRSF001213">
    <property type="entry name" value="Psome_endopept_beta"/>
    <property type="match status" value="1"/>
</dbReference>
<comment type="function">
    <text evidence="8">Non-catalytic component of the proteasome.</text>
</comment>
<evidence type="ECO:0000256" key="8">
    <source>
        <dbReference type="PIRNR" id="PIRNR001213"/>
    </source>
</evidence>
<dbReference type="GO" id="GO:0051603">
    <property type="term" value="P:proteolysis involved in protein catabolic process"/>
    <property type="evidence" value="ECO:0007669"/>
    <property type="project" value="InterPro"/>
</dbReference>
<dbReference type="Pfam" id="PF00227">
    <property type="entry name" value="Proteasome"/>
    <property type="match status" value="1"/>
</dbReference>
<keyword evidence="7 8" id="KW-0539">Nucleus</keyword>
<keyword evidence="5 9" id="KW-0378">Hydrolase</keyword>
<evidence type="ECO:0000313" key="9">
    <source>
        <dbReference type="EMBL" id="SIO73317.1"/>
    </source>
</evidence>
<evidence type="ECO:0000256" key="4">
    <source>
        <dbReference type="ARBA" id="ARBA00022698"/>
    </source>
</evidence>
<dbReference type="InterPro" id="IPR016050">
    <property type="entry name" value="Proteasome_bsu_CS"/>
</dbReference>
<dbReference type="VEuPathDB" id="PiroplasmaDB:BMR1_01G01780"/>
<dbReference type="PROSITE" id="PS51476">
    <property type="entry name" value="PROTEASOME_BETA_2"/>
    <property type="match status" value="1"/>
</dbReference>
<reference evidence="9 10" key="1">
    <citation type="journal article" date="2012" name="Nucleic Acids Res.">
        <title>Sequencing of the smallest Apicomplexan genome from the human pathogen Babesia microti.</title>
        <authorList>
            <person name="Cornillot E."/>
            <person name="Hadj-Kaddour K."/>
            <person name="Dassouli A."/>
            <person name="Noel B."/>
            <person name="Ranwez V."/>
            <person name="Vacherie B."/>
            <person name="Augagneur Y."/>
            <person name="Bres V."/>
            <person name="Duclos A."/>
            <person name="Randazzo S."/>
            <person name="Carcy B."/>
            <person name="Debierre-Grockiego F."/>
            <person name="Delbecq S."/>
            <person name="Moubri-Menage K."/>
            <person name="Shams-Eldin H."/>
            <person name="Usmani-Brown S."/>
            <person name="Bringaud F."/>
            <person name="Wincker P."/>
            <person name="Vivares C.P."/>
            <person name="Schwarz R.T."/>
            <person name="Schetters T.P."/>
            <person name="Krause P.J."/>
            <person name="Gorenflot A."/>
            <person name="Berry V."/>
            <person name="Barbe V."/>
            <person name="Ben Mamoun C."/>
        </authorList>
    </citation>
    <scope>NUCLEOTIDE SEQUENCE [LARGE SCALE GENOMIC DNA]</scope>
    <source>
        <strain evidence="9 10">RI</strain>
    </source>
</reference>
<dbReference type="EMBL" id="FO082871">
    <property type="protein sequence ID" value="SIO73317.1"/>
    <property type="molecule type" value="Genomic_DNA"/>
</dbReference>
<keyword evidence="2 8" id="KW-0963">Cytoplasm</keyword>
<dbReference type="GO" id="GO:0005737">
    <property type="term" value="C:cytoplasm"/>
    <property type="evidence" value="ECO:0007669"/>
    <property type="project" value="UniProtKB-SubCell"/>
</dbReference>
<sequence length="228" mass="25278">MSKIYVNCSSAIGIKFNGGILIAADTQACSGSSIKFPNVQRVDKVGNAAIFACSGEYADCQWVSKELNKLFQEFKLEVAQCQAKLTPVKLHSYLTNVLYKRRSQMNPLLLSTIIGGKEGNDWYLGYSDLFGTAYTEDFMATGMGRYFAIGILRQYHSPNMNAAQAKELAIKCLQILYLRDCGAGNNIQIGVFTDCGIEISEPIFIETQWSHNDFYKPTISLPLAGCQF</sequence>
<evidence type="ECO:0000256" key="5">
    <source>
        <dbReference type="ARBA" id="ARBA00022801"/>
    </source>
</evidence>
<dbReference type="Gene3D" id="3.60.20.10">
    <property type="entry name" value="Glutamine Phosphoribosylpyrophosphate, subunit 1, domain 1"/>
    <property type="match status" value="1"/>
</dbReference>
<keyword evidence="10" id="KW-1185">Reference proteome</keyword>
<evidence type="ECO:0000313" key="10">
    <source>
        <dbReference type="Proteomes" id="UP000002899"/>
    </source>
</evidence>
<dbReference type="GO" id="GO:0004298">
    <property type="term" value="F:threonine-type endopeptidase activity"/>
    <property type="evidence" value="ECO:0007669"/>
    <property type="project" value="UniProtKB-KW"/>
</dbReference>
<comment type="subcellular location">
    <subcellularLocation>
        <location evidence="8">Cytoplasm</location>
    </subcellularLocation>
    <subcellularLocation>
        <location evidence="8">Nucleus</location>
    </subcellularLocation>
</comment>
<dbReference type="InterPro" id="IPR000243">
    <property type="entry name" value="Pept_T1A_subB"/>
</dbReference>
<keyword evidence="6 8" id="KW-0647">Proteasome</keyword>
<evidence type="ECO:0000256" key="6">
    <source>
        <dbReference type="ARBA" id="ARBA00022942"/>
    </source>
</evidence>
<protein>
    <recommendedName>
        <fullName evidence="8">Proteasome subunit beta</fullName>
    </recommendedName>
</protein>
<accession>A0A1N6LWR9</accession>
<dbReference type="GeneID" id="24423428"/>
<dbReference type="InterPro" id="IPR001353">
    <property type="entry name" value="Proteasome_sua/b"/>
</dbReference>
<proteinExistence type="inferred from homology"/>
<evidence type="ECO:0000256" key="2">
    <source>
        <dbReference type="ARBA" id="ARBA00022490"/>
    </source>
</evidence>
<comment type="similarity">
    <text evidence="8">Belongs to the peptidase T1B family.</text>
</comment>
<dbReference type="GO" id="GO:0019774">
    <property type="term" value="C:proteasome core complex, beta-subunit complex"/>
    <property type="evidence" value="ECO:0007669"/>
    <property type="project" value="UniProtKB-UniRule"/>
</dbReference>
<dbReference type="KEGG" id="bmic:BMR1_01G01780"/>
<gene>
    <name evidence="9" type="ORF">BMR1_01G01780</name>
</gene>
<dbReference type="SUPFAM" id="SSF56235">
    <property type="entry name" value="N-terminal nucleophile aminohydrolases (Ntn hydrolases)"/>
    <property type="match status" value="1"/>
</dbReference>